<dbReference type="InterPro" id="IPR023009">
    <property type="entry name" value="Tyrosine_recombinase_XerC/XerD"/>
</dbReference>
<dbReference type="GO" id="GO:0009037">
    <property type="term" value="F:tyrosine-based site-specific recombinase activity"/>
    <property type="evidence" value="ECO:0007669"/>
    <property type="project" value="UniProtKB-UniRule"/>
</dbReference>
<keyword evidence="5 9" id="KW-0229">DNA integration</keyword>
<evidence type="ECO:0000313" key="12">
    <source>
        <dbReference type="EMBL" id="AEE16394.1"/>
    </source>
</evidence>
<keyword evidence="7 9" id="KW-0233">DNA recombination</keyword>
<evidence type="ECO:0000256" key="6">
    <source>
        <dbReference type="ARBA" id="ARBA00023125"/>
    </source>
</evidence>
<feature type="active site" evidence="9">
    <location>
        <position position="274"/>
    </location>
</feature>
<feature type="active site" evidence="9">
    <location>
        <position position="251"/>
    </location>
</feature>
<feature type="active site" description="O-(3'-phospho-DNA)-tyrosine intermediate" evidence="9">
    <location>
        <position position="283"/>
    </location>
</feature>
<dbReference type="InterPro" id="IPR013762">
    <property type="entry name" value="Integrase-like_cat_sf"/>
</dbReference>
<dbReference type="SUPFAM" id="SSF56349">
    <property type="entry name" value="DNA breaking-rejoining enzymes"/>
    <property type="match status" value="1"/>
</dbReference>
<evidence type="ECO:0000256" key="5">
    <source>
        <dbReference type="ARBA" id="ARBA00022908"/>
    </source>
</evidence>
<dbReference type="OrthoDB" id="341301at2"/>
<dbReference type="CDD" id="cd00798">
    <property type="entry name" value="INT_XerDC_C"/>
    <property type="match status" value="1"/>
</dbReference>
<proteinExistence type="inferred from homology"/>
<dbReference type="GO" id="GO:0005737">
    <property type="term" value="C:cytoplasm"/>
    <property type="evidence" value="ECO:0007669"/>
    <property type="project" value="UniProtKB-SubCell"/>
</dbReference>
<evidence type="ECO:0000256" key="2">
    <source>
        <dbReference type="ARBA" id="ARBA00022490"/>
    </source>
</evidence>
<gene>
    <name evidence="9" type="primary">xerC</name>
    <name evidence="12" type="ordered locus">Trebr_0958</name>
</gene>
<organism evidence="12 13">
    <name type="scientific">Treponema brennaborense (strain DSM 12168 / CIP 105900 / DD5/3)</name>
    <dbReference type="NCBI Taxonomy" id="906968"/>
    <lineage>
        <taxon>Bacteria</taxon>
        <taxon>Pseudomonadati</taxon>
        <taxon>Spirochaetota</taxon>
        <taxon>Spirochaetia</taxon>
        <taxon>Spirochaetales</taxon>
        <taxon>Treponemataceae</taxon>
        <taxon>Treponema</taxon>
    </lineage>
</organism>
<keyword evidence="8 9" id="KW-0131">Cell cycle</keyword>
<dbReference type="PANTHER" id="PTHR30349">
    <property type="entry name" value="PHAGE INTEGRASE-RELATED"/>
    <property type="match status" value="1"/>
</dbReference>
<name>F4LJJ9_TREBD</name>
<feature type="active site" evidence="9">
    <location>
        <position position="177"/>
    </location>
</feature>
<dbReference type="InterPro" id="IPR010998">
    <property type="entry name" value="Integrase_recombinase_N"/>
</dbReference>
<dbReference type="RefSeq" id="WP_013758113.1">
    <property type="nucleotide sequence ID" value="NC_015500.1"/>
</dbReference>
<dbReference type="InterPro" id="IPR050090">
    <property type="entry name" value="Tyrosine_recombinase_XerCD"/>
</dbReference>
<feature type="domain" description="Core-binding (CB)" evidence="11">
    <location>
        <begin position="6"/>
        <end position="91"/>
    </location>
</feature>
<comment type="subunit">
    <text evidence="9">Forms a cyclic heterotetrameric complex composed of two molecules of XerC and two molecules of XerD.</text>
</comment>
<dbReference type="KEGG" id="tbe:Trebr_0958"/>
<evidence type="ECO:0000256" key="3">
    <source>
        <dbReference type="ARBA" id="ARBA00022618"/>
    </source>
</evidence>
<dbReference type="HAMAP" id="MF_01808">
    <property type="entry name" value="Recomb_XerC_XerD"/>
    <property type="match status" value="1"/>
</dbReference>
<dbReference type="Gene3D" id="1.10.150.130">
    <property type="match status" value="1"/>
</dbReference>
<protein>
    <recommendedName>
        <fullName evidence="9">Tyrosine recombinase XerC</fullName>
    </recommendedName>
</protein>
<dbReference type="GO" id="GO:0007059">
    <property type="term" value="P:chromosome segregation"/>
    <property type="evidence" value="ECO:0007669"/>
    <property type="project" value="UniProtKB-UniRule"/>
</dbReference>
<dbReference type="InterPro" id="IPR011010">
    <property type="entry name" value="DNA_brk_join_enz"/>
</dbReference>
<feature type="domain" description="Tyr recombinase" evidence="10">
    <location>
        <begin position="112"/>
        <end position="296"/>
    </location>
</feature>
<dbReference type="GO" id="GO:0051301">
    <property type="term" value="P:cell division"/>
    <property type="evidence" value="ECO:0007669"/>
    <property type="project" value="UniProtKB-KW"/>
</dbReference>
<dbReference type="EMBL" id="CP002696">
    <property type="protein sequence ID" value="AEE16394.1"/>
    <property type="molecule type" value="Genomic_DNA"/>
</dbReference>
<evidence type="ECO:0000259" key="10">
    <source>
        <dbReference type="PROSITE" id="PS51898"/>
    </source>
</evidence>
<dbReference type="eggNOG" id="COG4974">
    <property type="taxonomic scope" value="Bacteria"/>
</dbReference>
<accession>F4LJJ9</accession>
<evidence type="ECO:0000256" key="9">
    <source>
        <dbReference type="HAMAP-Rule" id="MF_01808"/>
    </source>
</evidence>
<dbReference type="PANTHER" id="PTHR30349:SF77">
    <property type="entry name" value="TYROSINE RECOMBINASE XERC"/>
    <property type="match status" value="1"/>
</dbReference>
<keyword evidence="3 9" id="KW-0132">Cell division</keyword>
<dbReference type="STRING" id="906968.Trebr_0958"/>
<reference evidence="13" key="1">
    <citation type="submission" date="2011-04" db="EMBL/GenBank/DDBJ databases">
        <title>The complete genome of Treponema brennaborense DSM 12168.</title>
        <authorList>
            <person name="Lucas S."/>
            <person name="Han J."/>
            <person name="Lapidus A."/>
            <person name="Bruce D."/>
            <person name="Goodwin L."/>
            <person name="Pitluck S."/>
            <person name="Peters L."/>
            <person name="Kyrpides N."/>
            <person name="Mavromatis K."/>
            <person name="Ivanova N."/>
            <person name="Mikhailova N."/>
            <person name="Pagani I."/>
            <person name="Teshima H."/>
            <person name="Detter J.C."/>
            <person name="Tapia R."/>
            <person name="Han C."/>
            <person name="Land M."/>
            <person name="Hauser L."/>
            <person name="Markowitz V."/>
            <person name="Cheng J.-F."/>
            <person name="Hugenholtz P."/>
            <person name="Woyke T."/>
            <person name="Wu D."/>
            <person name="Gronow S."/>
            <person name="Wellnitz S."/>
            <person name="Brambilla E."/>
            <person name="Klenk H.-P."/>
            <person name="Eisen J.A."/>
        </authorList>
    </citation>
    <scope>NUCLEOTIDE SEQUENCE [LARGE SCALE GENOMIC DNA]</scope>
    <source>
        <strain evidence="13">DSM 12168 / CIP 105900 / DD5/3</strain>
    </source>
</reference>
<evidence type="ECO:0000256" key="1">
    <source>
        <dbReference type="ARBA" id="ARBA00004496"/>
    </source>
</evidence>
<feature type="active site" evidence="9">
    <location>
        <position position="153"/>
    </location>
</feature>
<evidence type="ECO:0000259" key="11">
    <source>
        <dbReference type="PROSITE" id="PS51900"/>
    </source>
</evidence>
<dbReference type="AlphaFoldDB" id="F4LJJ9"/>
<keyword evidence="4 9" id="KW-0159">Chromosome partition</keyword>
<evidence type="ECO:0000256" key="4">
    <source>
        <dbReference type="ARBA" id="ARBA00022829"/>
    </source>
</evidence>
<dbReference type="Proteomes" id="UP000006546">
    <property type="component" value="Chromosome"/>
</dbReference>
<dbReference type="InterPro" id="IPR004107">
    <property type="entry name" value="Integrase_SAM-like_N"/>
</dbReference>
<dbReference type="Pfam" id="PF02899">
    <property type="entry name" value="Phage_int_SAM_1"/>
    <property type="match status" value="1"/>
</dbReference>
<evidence type="ECO:0000256" key="7">
    <source>
        <dbReference type="ARBA" id="ARBA00023172"/>
    </source>
</evidence>
<dbReference type="GO" id="GO:0006313">
    <property type="term" value="P:DNA transposition"/>
    <property type="evidence" value="ECO:0007669"/>
    <property type="project" value="UniProtKB-UniRule"/>
</dbReference>
<dbReference type="InterPro" id="IPR002104">
    <property type="entry name" value="Integrase_catalytic"/>
</dbReference>
<keyword evidence="13" id="KW-1185">Reference proteome</keyword>
<keyword evidence="6 9" id="KW-0238">DNA-binding</keyword>
<comment type="subcellular location">
    <subcellularLocation>
        <location evidence="1 9">Cytoplasm</location>
    </subcellularLocation>
</comment>
<evidence type="ECO:0000256" key="8">
    <source>
        <dbReference type="ARBA" id="ARBA00023306"/>
    </source>
</evidence>
<comment type="similarity">
    <text evidence="9">Belongs to the 'phage' integrase family. XerC subfamily.</text>
</comment>
<dbReference type="Gene3D" id="1.10.443.10">
    <property type="entry name" value="Intergrase catalytic core"/>
    <property type="match status" value="1"/>
</dbReference>
<feature type="active site" evidence="9">
    <location>
        <position position="248"/>
    </location>
</feature>
<dbReference type="PROSITE" id="PS51900">
    <property type="entry name" value="CB"/>
    <property type="match status" value="1"/>
</dbReference>
<dbReference type="HOGENOM" id="CLU_027562_9_6_12"/>
<evidence type="ECO:0000313" key="13">
    <source>
        <dbReference type="Proteomes" id="UP000006546"/>
    </source>
</evidence>
<dbReference type="Pfam" id="PF00589">
    <property type="entry name" value="Phage_integrase"/>
    <property type="match status" value="1"/>
</dbReference>
<dbReference type="GO" id="GO:0003677">
    <property type="term" value="F:DNA binding"/>
    <property type="evidence" value="ECO:0007669"/>
    <property type="project" value="UniProtKB-UniRule"/>
</dbReference>
<keyword evidence="2 9" id="KW-0963">Cytoplasm</keyword>
<comment type="function">
    <text evidence="9">Site-specific tyrosine recombinase, which acts by catalyzing the cutting and rejoining of the recombining DNA molecules. The XerC-XerD complex is essential to convert dimers of the bacterial chromosome into monomers to permit their segregation at cell division. It also contributes to the segregational stability of plasmids.</text>
</comment>
<sequence length="308" mass="34288">MADAPATLQEACEEFLLYESSVRNLALNTIAGYRNDLARLCRLLGGASLPLTSVTVTDLRFCIGELSRKKSAASSVNRFIAAVRSLFAYCRRFEYIKSNPATELHTVKQPRHLPRFMTESEVDALCSQPERKTLLWQTRDTAIFEMLYSSGCRVSELASLRLSDFSADFRSAVVTGKGGKDRRVFFSEQAGKALAGYLRERAARIPKNRTVSAVFINMQGTPLTTRGIRYIVSRYSGLEGTDKPVSPHAFRHTFATSMLSHGADVRVVQELLGHSSISTTQRYTHITTEQLIEIYNRAHPHGGSDENG</sequence>
<dbReference type="InterPro" id="IPR044068">
    <property type="entry name" value="CB"/>
</dbReference>
<dbReference type="PROSITE" id="PS51898">
    <property type="entry name" value="TYR_RECOMBINASE"/>
    <property type="match status" value="1"/>
</dbReference>